<organism evidence="2 3">
    <name type="scientific">Penicillium nalgiovense</name>
    <dbReference type="NCBI Taxonomy" id="60175"/>
    <lineage>
        <taxon>Eukaryota</taxon>
        <taxon>Fungi</taxon>
        <taxon>Dikarya</taxon>
        <taxon>Ascomycota</taxon>
        <taxon>Pezizomycotina</taxon>
        <taxon>Eurotiomycetes</taxon>
        <taxon>Eurotiomycetidae</taxon>
        <taxon>Eurotiales</taxon>
        <taxon>Aspergillaceae</taxon>
        <taxon>Penicillium</taxon>
    </lineage>
</organism>
<evidence type="ECO:0000313" key="2">
    <source>
        <dbReference type="EMBL" id="OQE62525.1"/>
    </source>
</evidence>
<proteinExistence type="predicted"/>
<dbReference type="EMBL" id="MOOB01000264">
    <property type="protein sequence ID" value="OQE62525.1"/>
    <property type="molecule type" value="Genomic_DNA"/>
</dbReference>
<keyword evidence="1" id="KW-0472">Membrane</keyword>
<keyword evidence="1" id="KW-0812">Transmembrane</keyword>
<gene>
    <name evidence="2" type="ORF">PENNAL_c0264G10992</name>
</gene>
<name>A0A1V6WIF5_PENNA</name>
<reference evidence="3" key="1">
    <citation type="journal article" date="2017" name="Nat. Microbiol.">
        <title>Global analysis of biosynthetic gene clusters reveals vast potential of secondary metabolite production in Penicillium species.</title>
        <authorList>
            <person name="Nielsen J.C."/>
            <person name="Grijseels S."/>
            <person name="Prigent S."/>
            <person name="Ji B."/>
            <person name="Dainat J."/>
            <person name="Nielsen K.F."/>
            <person name="Frisvad J.C."/>
            <person name="Workman M."/>
            <person name="Nielsen J."/>
        </authorList>
    </citation>
    <scope>NUCLEOTIDE SEQUENCE [LARGE SCALE GENOMIC DNA]</scope>
    <source>
        <strain evidence="3">IBT 13039</strain>
    </source>
</reference>
<dbReference type="Proteomes" id="UP000191691">
    <property type="component" value="Unassembled WGS sequence"/>
</dbReference>
<protein>
    <submittedName>
        <fullName evidence="2">Uncharacterized protein</fullName>
    </submittedName>
</protein>
<accession>A0A1V6WIF5</accession>
<comment type="caution">
    <text evidence="2">The sequence shown here is derived from an EMBL/GenBank/DDBJ whole genome shotgun (WGS) entry which is preliminary data.</text>
</comment>
<dbReference type="AlphaFoldDB" id="A0A1V6WIF5"/>
<evidence type="ECO:0000256" key="1">
    <source>
        <dbReference type="SAM" id="Phobius"/>
    </source>
</evidence>
<sequence>MINTVEPPTATIVLRTIQGSSQRTLLRRKIPPPHQTLPRQTLHQQPVHPLVLWKLMAPFHRTNRVPFKILHPLSAMKPSFPLLAARQTSTSWRPVMFQLIRPHRLIPAHLFQPKMNQSLRISGFLGGVLKLVQSTEYQALYRSRRHIPSSWTRGTFQQLATATWKCGATATTSIQQIVVLTMKRKIEQIPLALLKAMILTTVTIRTGTILVLVTSPGCHV</sequence>
<keyword evidence="3" id="KW-1185">Reference proteome</keyword>
<feature type="transmembrane region" description="Helical" evidence="1">
    <location>
        <begin position="192"/>
        <end position="213"/>
    </location>
</feature>
<keyword evidence="1" id="KW-1133">Transmembrane helix</keyword>
<evidence type="ECO:0000313" key="3">
    <source>
        <dbReference type="Proteomes" id="UP000191691"/>
    </source>
</evidence>